<feature type="region of interest" description="Disordered" evidence="1">
    <location>
        <begin position="407"/>
        <end position="533"/>
    </location>
</feature>
<feature type="compositionally biased region" description="Gly residues" evidence="1">
    <location>
        <begin position="572"/>
        <end position="587"/>
    </location>
</feature>
<gene>
    <name evidence="2" type="ORF">CBR_g55209</name>
</gene>
<dbReference type="OMA" id="PMHIATP"/>
<proteinExistence type="predicted"/>
<sequence>MDVTRGWGAQKSHRHKDRDRDRDKAKDKEKDKEKKEKEKDRDRDRDRDKDKEKDKEKKKKRKKDKDRDRDKDKEKSDGSNHERSSKIRKTASVNGLTDPRLQNGSASGSGTAGPGPGNIAEHGGAPAFQTSAAVFSHRPSSHPVQEAPPLRPPPHHHLRPLPPPPVAVAAPSLPPCPPPPPPPNMPSQPPGVASRGQSNGRLDAKGAAAIGGDFAREPFSRAGLGGSDFAGDSGPGRPQGGVVAAPASAKPDPFRMQRHATAHPRPLPRTSPPLPASVPLPPSSSSHPVPAPSALKSQQPNLPNGRVETKASRKPPFPRMLPEAAEPSSAPLWTAGGAVARSQEPSGTSSSRPPDLPRPLVKTIPVPKIPPTVKQPAVVKMPSPPSAPPNELKSSAAVQAWRFTAGATDVRGPLNGTTNGAAAVNGDSKESSLVGKEDLMSVEGTGGEERKREGKGDWKEGGEEEKREGKRDGKKDKRDGKKDKREGKKESKKERKDRGRDRDRNREREGEAKKGDGGEGDAIPTKVAGEDGGNSAAAMVVEDDWLHPKKVRIPLWKRDVKKKDPPRARMGVGVGEGGGGGGGGGGTHSSSGLVWADPLFLEEVGIFALPYVIPF</sequence>
<protein>
    <submittedName>
        <fullName evidence="2">Uncharacterized protein</fullName>
    </submittedName>
</protein>
<feature type="compositionally biased region" description="Basic and acidic residues" evidence="1">
    <location>
        <begin position="65"/>
        <end position="85"/>
    </location>
</feature>
<feature type="region of interest" description="Disordered" evidence="1">
    <location>
        <begin position="557"/>
        <end position="589"/>
    </location>
</feature>
<feature type="compositionally biased region" description="Basic and acidic residues" evidence="1">
    <location>
        <begin position="427"/>
        <end position="439"/>
    </location>
</feature>
<keyword evidence="3" id="KW-1185">Reference proteome</keyword>
<accession>A0A388MCN7</accession>
<feature type="compositionally biased region" description="Polar residues" evidence="1">
    <location>
        <begin position="91"/>
        <end position="103"/>
    </location>
</feature>
<dbReference type="Gramene" id="GBG92328">
    <property type="protein sequence ID" value="GBG92328"/>
    <property type="gene ID" value="CBR_g55209"/>
</dbReference>
<dbReference type="EMBL" id="BFEA01001036">
    <property type="protein sequence ID" value="GBG92328.1"/>
    <property type="molecule type" value="Genomic_DNA"/>
</dbReference>
<feature type="compositionally biased region" description="Basic and acidic residues" evidence="1">
    <location>
        <begin position="18"/>
        <end position="55"/>
    </location>
</feature>
<evidence type="ECO:0000313" key="2">
    <source>
        <dbReference type="EMBL" id="GBG92328.1"/>
    </source>
</evidence>
<name>A0A388MCN7_CHABU</name>
<feature type="compositionally biased region" description="Pro residues" evidence="1">
    <location>
        <begin position="265"/>
        <end position="282"/>
    </location>
</feature>
<evidence type="ECO:0000256" key="1">
    <source>
        <dbReference type="SAM" id="MobiDB-lite"/>
    </source>
</evidence>
<feature type="compositionally biased region" description="Pro residues" evidence="1">
    <location>
        <begin position="160"/>
        <end position="189"/>
    </location>
</feature>
<feature type="compositionally biased region" description="Basic and acidic residues" evidence="1">
    <location>
        <begin position="557"/>
        <end position="567"/>
    </location>
</feature>
<evidence type="ECO:0000313" key="3">
    <source>
        <dbReference type="Proteomes" id="UP000265515"/>
    </source>
</evidence>
<feature type="compositionally biased region" description="Basic and acidic residues" evidence="1">
    <location>
        <begin position="447"/>
        <end position="517"/>
    </location>
</feature>
<feature type="compositionally biased region" description="Low complexity" evidence="1">
    <location>
        <begin position="283"/>
        <end position="295"/>
    </location>
</feature>
<organism evidence="2 3">
    <name type="scientific">Chara braunii</name>
    <name type="common">Braun's stonewort</name>
    <dbReference type="NCBI Taxonomy" id="69332"/>
    <lineage>
        <taxon>Eukaryota</taxon>
        <taxon>Viridiplantae</taxon>
        <taxon>Streptophyta</taxon>
        <taxon>Charophyceae</taxon>
        <taxon>Charales</taxon>
        <taxon>Characeae</taxon>
        <taxon>Chara</taxon>
    </lineage>
</organism>
<dbReference type="PANTHER" id="PTHR34660">
    <property type="entry name" value="MYB-LIKE PROTEIN X"/>
    <property type="match status" value="1"/>
</dbReference>
<reference evidence="2 3" key="1">
    <citation type="journal article" date="2018" name="Cell">
        <title>The Chara Genome: Secondary Complexity and Implications for Plant Terrestrialization.</title>
        <authorList>
            <person name="Nishiyama T."/>
            <person name="Sakayama H."/>
            <person name="Vries J.D."/>
            <person name="Buschmann H."/>
            <person name="Saint-Marcoux D."/>
            <person name="Ullrich K.K."/>
            <person name="Haas F.B."/>
            <person name="Vanderstraeten L."/>
            <person name="Becker D."/>
            <person name="Lang D."/>
            <person name="Vosolsobe S."/>
            <person name="Rombauts S."/>
            <person name="Wilhelmsson P.K.I."/>
            <person name="Janitza P."/>
            <person name="Kern R."/>
            <person name="Heyl A."/>
            <person name="Rumpler F."/>
            <person name="Villalobos L.I.A.C."/>
            <person name="Clay J.M."/>
            <person name="Skokan R."/>
            <person name="Toyoda A."/>
            <person name="Suzuki Y."/>
            <person name="Kagoshima H."/>
            <person name="Schijlen E."/>
            <person name="Tajeshwar N."/>
            <person name="Catarino B."/>
            <person name="Hetherington A.J."/>
            <person name="Saltykova A."/>
            <person name="Bonnot C."/>
            <person name="Breuninger H."/>
            <person name="Symeonidi A."/>
            <person name="Radhakrishnan G.V."/>
            <person name="Van Nieuwerburgh F."/>
            <person name="Deforce D."/>
            <person name="Chang C."/>
            <person name="Karol K.G."/>
            <person name="Hedrich R."/>
            <person name="Ulvskov P."/>
            <person name="Glockner G."/>
            <person name="Delwiche C.F."/>
            <person name="Petrasek J."/>
            <person name="Van de Peer Y."/>
            <person name="Friml J."/>
            <person name="Beilby M."/>
            <person name="Dolan L."/>
            <person name="Kohara Y."/>
            <person name="Sugano S."/>
            <person name="Fujiyama A."/>
            <person name="Delaux P.-M."/>
            <person name="Quint M."/>
            <person name="TheiBen G."/>
            <person name="Hagemann M."/>
            <person name="Harholt J."/>
            <person name="Dunand C."/>
            <person name="Zachgo S."/>
            <person name="Langdale J."/>
            <person name="Maumus F."/>
            <person name="Straeten D.V.D."/>
            <person name="Gould S.B."/>
            <person name="Rensing S.A."/>
        </authorList>
    </citation>
    <scope>NUCLEOTIDE SEQUENCE [LARGE SCALE GENOMIC DNA]</scope>
    <source>
        <strain evidence="2 3">S276</strain>
    </source>
</reference>
<dbReference type="STRING" id="69332.A0A388MCN7"/>
<dbReference type="AlphaFoldDB" id="A0A388MCN7"/>
<comment type="caution">
    <text evidence="2">The sequence shown here is derived from an EMBL/GenBank/DDBJ whole genome shotgun (WGS) entry which is preliminary data.</text>
</comment>
<feature type="compositionally biased region" description="Gly residues" evidence="1">
    <location>
        <begin position="223"/>
        <end position="239"/>
    </location>
</feature>
<dbReference type="PANTHER" id="PTHR34660:SF3">
    <property type="entry name" value="RRM DOMAIN-CONTAINING PROTEIN"/>
    <property type="match status" value="1"/>
</dbReference>
<dbReference type="Proteomes" id="UP000265515">
    <property type="component" value="Unassembled WGS sequence"/>
</dbReference>
<feature type="region of interest" description="Disordered" evidence="1">
    <location>
        <begin position="1"/>
        <end position="395"/>
    </location>
</feature>